<evidence type="ECO:0000256" key="2">
    <source>
        <dbReference type="SAM" id="Phobius"/>
    </source>
</evidence>
<gene>
    <name evidence="6" type="ORF">I0C86_38350</name>
</gene>
<organism evidence="6 7">
    <name type="scientific">Plantactinospora alkalitolerans</name>
    <dbReference type="NCBI Taxonomy" id="2789879"/>
    <lineage>
        <taxon>Bacteria</taxon>
        <taxon>Bacillati</taxon>
        <taxon>Actinomycetota</taxon>
        <taxon>Actinomycetes</taxon>
        <taxon>Micromonosporales</taxon>
        <taxon>Micromonosporaceae</taxon>
        <taxon>Plantactinospora</taxon>
    </lineage>
</organism>
<feature type="domain" description="DUF7779" evidence="5">
    <location>
        <begin position="334"/>
        <end position="420"/>
    </location>
</feature>
<keyword evidence="2" id="KW-1133">Transmembrane helix</keyword>
<evidence type="ECO:0000256" key="1">
    <source>
        <dbReference type="ARBA" id="ARBA00022737"/>
    </source>
</evidence>
<keyword evidence="1" id="KW-0677">Repeat</keyword>
<dbReference type="RefSeq" id="WP_196206220.1">
    <property type="nucleotide sequence ID" value="NZ_JADPUN010000377.1"/>
</dbReference>
<dbReference type="PANTHER" id="PTHR35205:SF1">
    <property type="entry name" value="ZU5 DOMAIN-CONTAINING PROTEIN"/>
    <property type="match status" value="1"/>
</dbReference>
<dbReference type="Pfam" id="PF24883">
    <property type="entry name" value="NPHP3_N"/>
    <property type="match status" value="1"/>
</dbReference>
<accession>A0ABS0H8F7</accession>
<evidence type="ECO:0000256" key="3">
    <source>
        <dbReference type="SAM" id="SignalP"/>
    </source>
</evidence>
<dbReference type="SUPFAM" id="SSF48452">
    <property type="entry name" value="TPR-like"/>
    <property type="match status" value="1"/>
</dbReference>
<name>A0ABS0H8F7_9ACTN</name>
<keyword evidence="7" id="KW-1185">Reference proteome</keyword>
<reference evidence="6 7" key="1">
    <citation type="submission" date="2020-11" db="EMBL/GenBank/DDBJ databases">
        <title>A novel isolate from a Black sea contaminated sediment with potential to produce alkanes: Plantactinospora alkalitolerans sp. nov.</title>
        <authorList>
            <person name="Carro L."/>
            <person name="Veyisoglu A."/>
            <person name="Guven K."/>
            <person name="Schumann P."/>
            <person name="Klenk H.-P."/>
            <person name="Sahin N."/>
        </authorList>
    </citation>
    <scope>NUCLEOTIDE SEQUENCE [LARGE SCALE GENOMIC DNA]</scope>
    <source>
        <strain evidence="6 7">S1510</strain>
    </source>
</reference>
<dbReference type="Proteomes" id="UP000638560">
    <property type="component" value="Unassembled WGS sequence"/>
</dbReference>
<proteinExistence type="predicted"/>
<feature type="signal peptide" evidence="3">
    <location>
        <begin position="1"/>
        <end position="22"/>
    </location>
</feature>
<feature type="chain" id="PRO_5047406810" description="NACHT domain-containing protein" evidence="3">
    <location>
        <begin position="23"/>
        <end position="1498"/>
    </location>
</feature>
<dbReference type="InterPro" id="IPR011990">
    <property type="entry name" value="TPR-like_helical_dom_sf"/>
</dbReference>
<feature type="transmembrane region" description="Helical" evidence="2">
    <location>
        <begin position="41"/>
        <end position="58"/>
    </location>
</feature>
<evidence type="ECO:0000313" key="7">
    <source>
        <dbReference type="Proteomes" id="UP000638560"/>
    </source>
</evidence>
<dbReference type="InterPro" id="IPR056884">
    <property type="entry name" value="NPHP3-like_N"/>
</dbReference>
<evidence type="ECO:0000259" key="5">
    <source>
        <dbReference type="Pfam" id="PF25000"/>
    </source>
</evidence>
<dbReference type="InterPro" id="IPR056681">
    <property type="entry name" value="DUF7779"/>
</dbReference>
<evidence type="ECO:0008006" key="8">
    <source>
        <dbReference type="Google" id="ProtNLM"/>
    </source>
</evidence>
<feature type="domain" description="Nephrocystin 3-like N-terminal" evidence="4">
    <location>
        <begin position="545"/>
        <end position="687"/>
    </location>
</feature>
<dbReference type="Gene3D" id="1.25.40.10">
    <property type="entry name" value="Tetratricopeptide repeat domain"/>
    <property type="match status" value="3"/>
</dbReference>
<dbReference type="InterPro" id="IPR027417">
    <property type="entry name" value="P-loop_NTPase"/>
</dbReference>
<evidence type="ECO:0000313" key="6">
    <source>
        <dbReference type="EMBL" id="MBF9134751.1"/>
    </source>
</evidence>
<keyword evidence="3" id="KW-0732">Signal</keyword>
<dbReference type="PANTHER" id="PTHR35205">
    <property type="entry name" value="NB-ARC AND TPR DOMAIN PROTEIN"/>
    <property type="match status" value="1"/>
</dbReference>
<dbReference type="Gene3D" id="3.40.50.300">
    <property type="entry name" value="P-loop containing nucleotide triphosphate hydrolases"/>
    <property type="match status" value="2"/>
</dbReference>
<dbReference type="SUPFAM" id="SSF52540">
    <property type="entry name" value="P-loop containing nucleoside triphosphate hydrolases"/>
    <property type="match status" value="2"/>
</dbReference>
<keyword evidence="2" id="KW-0472">Membrane</keyword>
<dbReference type="Pfam" id="PF25000">
    <property type="entry name" value="DUF7779"/>
    <property type="match status" value="1"/>
</dbReference>
<comment type="caution">
    <text evidence="6">The sequence shown here is derived from an EMBL/GenBank/DDBJ whole genome shotgun (WGS) entry which is preliminary data.</text>
</comment>
<dbReference type="EMBL" id="JADPUN010000377">
    <property type="protein sequence ID" value="MBF9134751.1"/>
    <property type="molecule type" value="Genomic_DNA"/>
</dbReference>
<evidence type="ECO:0000259" key="4">
    <source>
        <dbReference type="Pfam" id="PF24883"/>
    </source>
</evidence>
<keyword evidence="2" id="KW-0812">Transmembrane</keyword>
<protein>
    <recommendedName>
        <fullName evidence="8">NACHT domain-containing protein</fullName>
    </recommendedName>
</protein>
<sequence>MTALAGLSAALVALLAVATNWATNAVPPSLRKWTEDPRWTWGAVVLLLVAVVAVAGMLQRLSSIDTTAAPVSESEPAAAPQVDESLTIMGPLSNLPLRNRSFIGRTDLLEQISEGLVRGPIAVVAVRGLGGLGKSAIALEFAHRGLLDGRFRISWWIRAESAVTLVEDLIDLAAGLGQPPAVDQDRTVEILLAELRRRDDWLLVFDNVAAPGDVRRWLLPNTGSTLITSRLRGWRHLAVQLDLAEFDRAESMAFLGRATSRGDPAAADRLAAMLGDLPLALAQAAGYMDIHDLSIAAYVELYRNRDAAGQLLAEKVEGYPASVATTWLLHYEQLERDEPASLELLRLCSFLDVEDIDLDVLLSARAALPARLAAVVADPLAAEQAIGALSRTGLVTRPAGRHIRLHRLVAEVTRLQLDVNEEMQPSAASTWTGRAAALLNSLFPERPATTQEQALCAVLARHATAVLPHADYYGVPDDSGRELLARLTAYLESQVAGDIDVYTGSDRGELAGESQVSSAYAQLIRNIAPTELIAREQELAELAAFATEPGRNSYLLLLGSAWSGKSALMASFAQHPPAGVDLVAFFVTARLAAQDDVHAFMEAVLEQLAVLLGEPMPVVTATLKAALFASTLHRAAEKSRNEGRRLVLVVDGLDEDRGVAPGPDVRSIAASLPNRPPSGMRVIVTSRPNPPLPADVPHDHPLRNESIVRNLESSAHAAVIRRGAQSELRRLLVGTAADQDVLGQLVAAAGGLSISDLAYLTGRTDWEIEEQLAGVSGRTFAARAGRIRPDSTVYLLAHEELMTTAVRYLGEQRLATYRERLHAWADDFRERAWPADTPEYLLGSYFRLLESTGDVSRMIALAGDRRRQDRLLDLTGGDNLALMEIATTTAVAAAAGDLDLDVLLRLAVDRDRLRRRNEQLPPAFAGAWILLERPSHADLLARSIEDPARRATALAEMAAAGAPAATEATHLAEEILSPIGAPEEPLSRCTVLARTAIVFSHAGRLEQARVNANLAERIAQGAMPADHQVRALAEVAAAFAAIGDREGSTRHFRKALDSAEAIPTVDRRSAVLVEAMPALAAADPRWAQWLADSVAAPGLQARILAEAASVLAAAGDTRAATESAIRALASIEEITEPGPRAQALARLAATAVRHGDPDTAADLMVRAETCTRLVNRSVQDDQACADIVTAMAVTGDPEQARILALAIDDLGIRGAALAHIAAASAQSGDQATAEELLQAAIAAVRSIEDTKQRFTAYQRAVPLLATVDPAETERVVRGSYDGDGRILLLAEIAGVRAVAGQVDAAATLAAEAEAGLDATVDLAARSRAMARVAAAYAPVRPDHADRLADSVPDPSWRMEALAAVARAHEACGHSAKAQAACRRAVTTARSIPLPGNRSVALAEAAKLIGQIIPGQESTDLLLEAEALARSLFSSGGVPDTKHLAQVAARADALNGVRMMADALCVGDWHDCLPELAKIRPEIAAGMAAECRRPNSPQG</sequence>